<keyword evidence="4" id="KW-0234">DNA repair</keyword>
<dbReference type="GO" id="GO:0000111">
    <property type="term" value="C:nucleotide-excision repair factor 2 complex"/>
    <property type="evidence" value="ECO:0007669"/>
    <property type="project" value="TreeGrafter"/>
</dbReference>
<dbReference type="Gene3D" id="3.30.70.2460">
    <property type="entry name" value="Rad4, beta-hairpin domain BHD3"/>
    <property type="match status" value="1"/>
</dbReference>
<dbReference type="GO" id="GO:0005737">
    <property type="term" value="C:cytoplasm"/>
    <property type="evidence" value="ECO:0007669"/>
    <property type="project" value="TreeGrafter"/>
</dbReference>
<dbReference type="InterPro" id="IPR038765">
    <property type="entry name" value="Papain-like_cys_pep_sf"/>
</dbReference>
<dbReference type="GO" id="GO:0006289">
    <property type="term" value="P:nucleotide-excision repair"/>
    <property type="evidence" value="ECO:0007669"/>
    <property type="project" value="InterPro"/>
</dbReference>
<dbReference type="Pfam" id="PF03835">
    <property type="entry name" value="Rad4"/>
    <property type="match status" value="1"/>
</dbReference>
<feature type="compositionally biased region" description="Acidic residues" evidence="6">
    <location>
        <begin position="112"/>
        <end position="128"/>
    </location>
</feature>
<evidence type="ECO:0000256" key="3">
    <source>
        <dbReference type="ARBA" id="ARBA00022763"/>
    </source>
</evidence>
<evidence type="ECO:0000256" key="2">
    <source>
        <dbReference type="ARBA" id="ARBA00009525"/>
    </source>
</evidence>
<sequence length="987" mass="111004">MKRSKGKAPVRPKGSNLSRLGPQSVLSSVPKGYLAMMKDIQTEVKSIDDSRPVKKRKRQRDQVGDRVDLDSANDSEVVYISSDSLEDPDERHPTSETQKHYYTNSIQLIEGNQDDDEDEDEDEEEEFEWDDVNLLNADTGVADTAEINSNGGDANNSVVGTSKEASSTQGITISLNAKETKLTSKSRKVHHLTKEEKADRILIHKLQLICLLHHNSLRNHWCNDFLLHRDFKRVLSNNILQELFPPDHLSPTLKTRKFLDGLRHACKAWSNSFRITHKGLRMLGWDEIFNKSRLIESRMGIEKFRRQLTRFRGSSDLSAQGFCALLRSVDVDARLVCSLQPLDFTSNTPMEESAESSDKDTSRAGSPSSRHPSTFHQGSAYPIYWVEAWDPASSRWVSVDPTVTQSVEVVRGRSKLEPALSDPYNSLRYVIAFERDGTARDVTRRYAYQYNSKTRKKRITNTESGAVWWERVMRYFTPRQLDPRAIAEIAELKKREASEGLPTNIQDFKGHPIYVLEQHLRQNEVLDPKVPCGTLALKHTKKIQRGSFEAYVGGKTCPVYHRKHVKIVRSAQSWYRLGRVVKAGSQPLKHTKARKSLSSKYSDTEDAGEEEANVGMYSLDQTTKYVPPPIVDGKVPRNAFRNIDVYVPSMIPEGGRHLRYPNINLAAKILGVDYADAVCGFDFARRKMNPRIEGIVIAAEFEEAVMEVYNHLVYEKEEEDKKVVEAKALLRWKRYLIALQIKSRLNRVHGKLEEESIPKADGSGSDSDVVVSEVNTTPAPKGRFDLSDIDVEKLLATGRLAPASSSVDNESSNEFSFTVLHQLDGNNIESAIVVSSRENSVEAEPTSHVRSTNMVSRSNGEVVSASETQQLEDDTETQPVTEIPQNAERLSDSPKSTNFYNGGVQDAKFSTSNQFSMATVADETQLTEETQLTSLVETQITEETQQTSFVETQDLTKSDDDSSGGFMAESMSESELLAELDEEMDSS</sequence>
<dbReference type="GO" id="GO:0006298">
    <property type="term" value="P:mismatch repair"/>
    <property type="evidence" value="ECO:0007669"/>
    <property type="project" value="TreeGrafter"/>
</dbReference>
<evidence type="ECO:0000313" key="11">
    <source>
        <dbReference type="Proteomes" id="UP000189580"/>
    </source>
</evidence>
<reference evidence="10 11" key="1">
    <citation type="submission" date="2016-02" db="EMBL/GenBank/DDBJ databases">
        <title>Complete genome sequence and transcriptome regulation of the pentose utilising yeast Sugiyamaella lignohabitans.</title>
        <authorList>
            <person name="Bellasio M."/>
            <person name="Peymann A."/>
            <person name="Valli M."/>
            <person name="Sipitzky M."/>
            <person name="Graf A."/>
            <person name="Sauer M."/>
            <person name="Marx H."/>
            <person name="Mattanovich D."/>
        </authorList>
    </citation>
    <scope>NUCLEOTIDE SEQUENCE [LARGE SCALE GENOMIC DNA]</scope>
    <source>
        <strain evidence="10 11">CBS 10342</strain>
    </source>
</reference>
<dbReference type="PANTHER" id="PTHR12135">
    <property type="entry name" value="DNA REPAIR PROTEIN XP-C / RAD4"/>
    <property type="match status" value="1"/>
</dbReference>
<feature type="region of interest" description="Disordered" evidence="6">
    <location>
        <begin position="1"/>
        <end position="25"/>
    </location>
</feature>
<feature type="compositionally biased region" description="Basic and acidic residues" evidence="6">
    <location>
        <begin position="60"/>
        <end position="69"/>
    </location>
</feature>
<protein>
    <submittedName>
        <fullName evidence="10">Rad4p</fullName>
    </submittedName>
</protein>
<dbReference type="KEGG" id="slb:AWJ20_624"/>
<dbReference type="EMBL" id="CP014501">
    <property type="protein sequence ID" value="ANB12373.1"/>
    <property type="molecule type" value="Genomic_DNA"/>
</dbReference>
<dbReference type="Pfam" id="PF10405">
    <property type="entry name" value="BHD_3"/>
    <property type="match status" value="1"/>
</dbReference>
<dbReference type="RefSeq" id="XP_018734850.1">
    <property type="nucleotide sequence ID" value="XM_018882575.1"/>
</dbReference>
<dbReference type="SMART" id="SM01030">
    <property type="entry name" value="BHD_1"/>
    <property type="match status" value="1"/>
</dbReference>
<dbReference type="Pfam" id="PF10404">
    <property type="entry name" value="BHD_2"/>
    <property type="match status" value="1"/>
</dbReference>
<dbReference type="Gene3D" id="2.20.20.110">
    <property type="entry name" value="Rad4, beta-hairpin domain BHD1"/>
    <property type="match status" value="1"/>
</dbReference>
<feature type="region of interest" description="Disordered" evidence="6">
    <location>
        <begin position="943"/>
        <end position="987"/>
    </location>
</feature>
<feature type="compositionally biased region" description="Acidic residues" evidence="6">
    <location>
        <begin position="976"/>
        <end position="987"/>
    </location>
</feature>
<dbReference type="SMART" id="SM01031">
    <property type="entry name" value="BHD_2"/>
    <property type="match status" value="1"/>
</dbReference>
<dbReference type="Pfam" id="PF10403">
    <property type="entry name" value="BHD_1"/>
    <property type="match status" value="1"/>
</dbReference>
<proteinExistence type="inferred from homology"/>
<evidence type="ECO:0000259" key="7">
    <source>
        <dbReference type="SMART" id="SM01030"/>
    </source>
</evidence>
<feature type="region of interest" description="Disordered" evidence="6">
    <location>
        <begin position="144"/>
        <end position="170"/>
    </location>
</feature>
<dbReference type="GO" id="GO:0003697">
    <property type="term" value="F:single-stranded DNA binding"/>
    <property type="evidence" value="ECO:0007669"/>
    <property type="project" value="TreeGrafter"/>
</dbReference>
<feature type="region of interest" description="Disordered" evidence="6">
    <location>
        <begin position="45"/>
        <end position="128"/>
    </location>
</feature>
<evidence type="ECO:0000256" key="6">
    <source>
        <dbReference type="SAM" id="MobiDB-lite"/>
    </source>
</evidence>
<feature type="region of interest" description="Disordered" evidence="6">
    <location>
        <begin position="347"/>
        <end position="374"/>
    </location>
</feature>
<comment type="similarity">
    <text evidence="2">Belongs to the XPC family.</text>
</comment>
<dbReference type="Proteomes" id="UP000189580">
    <property type="component" value="Chromosome a"/>
</dbReference>
<dbReference type="GO" id="GO:0003684">
    <property type="term" value="F:damaged DNA binding"/>
    <property type="evidence" value="ECO:0007669"/>
    <property type="project" value="InterPro"/>
</dbReference>
<evidence type="ECO:0000259" key="8">
    <source>
        <dbReference type="SMART" id="SM01031"/>
    </source>
</evidence>
<dbReference type="InterPro" id="IPR018326">
    <property type="entry name" value="Rad4_beta-hairpin_dom1"/>
</dbReference>
<dbReference type="InterPro" id="IPR018327">
    <property type="entry name" value="BHD_2"/>
</dbReference>
<feature type="domain" description="Rad4 beta-hairpin" evidence="8">
    <location>
        <begin position="568"/>
        <end position="628"/>
    </location>
</feature>
<feature type="domain" description="Rad4 beta-hairpin" evidence="9">
    <location>
        <begin position="635"/>
        <end position="709"/>
    </location>
</feature>
<dbReference type="OrthoDB" id="300780at2759"/>
<comment type="subcellular location">
    <subcellularLocation>
        <location evidence="1">Nucleus</location>
    </subcellularLocation>
</comment>
<dbReference type="SMART" id="SM01032">
    <property type="entry name" value="BHD_3"/>
    <property type="match status" value="1"/>
</dbReference>
<feature type="compositionally biased region" description="Polar residues" evidence="6">
    <location>
        <begin position="363"/>
        <end position="374"/>
    </location>
</feature>
<dbReference type="Gene3D" id="3.90.260.10">
    <property type="entry name" value="Transglutaminase-like"/>
    <property type="match status" value="1"/>
</dbReference>
<dbReference type="InterPro" id="IPR018328">
    <property type="entry name" value="Rad4_beta-hairpin_dom3"/>
</dbReference>
<dbReference type="InterPro" id="IPR018325">
    <property type="entry name" value="Rad4/PNGase_transGLS-fold"/>
</dbReference>
<evidence type="ECO:0000259" key="9">
    <source>
        <dbReference type="SMART" id="SM01032"/>
    </source>
</evidence>
<dbReference type="Gene3D" id="3.30.60.290">
    <property type="entry name" value="Rad4, beta-hairpin domain BHD2"/>
    <property type="match status" value="1"/>
</dbReference>
<dbReference type="GO" id="GO:0071942">
    <property type="term" value="C:XPC complex"/>
    <property type="evidence" value="ECO:0007669"/>
    <property type="project" value="TreeGrafter"/>
</dbReference>
<dbReference type="InterPro" id="IPR036985">
    <property type="entry name" value="Transglutaminase-like_sf"/>
</dbReference>
<feature type="region of interest" description="Disordered" evidence="6">
    <location>
        <begin position="588"/>
        <end position="613"/>
    </location>
</feature>
<dbReference type="AlphaFoldDB" id="A0A167D1R9"/>
<feature type="compositionally biased region" description="Basic residues" evidence="6">
    <location>
        <begin position="1"/>
        <end position="10"/>
    </location>
</feature>
<keyword evidence="5" id="KW-0539">Nucleus</keyword>
<feature type="compositionally biased region" description="Polar residues" evidence="6">
    <location>
        <begin position="146"/>
        <end position="170"/>
    </location>
</feature>
<feature type="compositionally biased region" description="Basic and acidic residues" evidence="6">
    <location>
        <begin position="89"/>
        <end position="99"/>
    </location>
</feature>
<gene>
    <name evidence="10" type="primary">RAD4</name>
    <name evidence="10" type="ORF">AWJ20_624</name>
</gene>
<dbReference type="PANTHER" id="PTHR12135:SF0">
    <property type="entry name" value="DNA REPAIR PROTEIN COMPLEMENTING XP-C CELLS"/>
    <property type="match status" value="1"/>
</dbReference>
<feature type="domain" description="Rad4 beta-hairpin" evidence="7">
    <location>
        <begin position="497"/>
        <end position="566"/>
    </location>
</feature>
<dbReference type="InterPro" id="IPR042488">
    <property type="entry name" value="Rad4_BHD3_sf"/>
</dbReference>
<evidence type="ECO:0000256" key="1">
    <source>
        <dbReference type="ARBA" id="ARBA00004123"/>
    </source>
</evidence>
<evidence type="ECO:0000256" key="4">
    <source>
        <dbReference type="ARBA" id="ARBA00023204"/>
    </source>
</evidence>
<keyword evidence="3" id="KW-0227">DNA damage</keyword>
<dbReference type="GeneID" id="30037677"/>
<keyword evidence="11" id="KW-1185">Reference proteome</keyword>
<feature type="compositionally biased region" description="Polar residues" evidence="6">
    <location>
        <begin position="848"/>
        <end position="869"/>
    </location>
</feature>
<evidence type="ECO:0000313" key="10">
    <source>
        <dbReference type="EMBL" id="ANB12373.1"/>
    </source>
</evidence>
<evidence type="ECO:0000256" key="5">
    <source>
        <dbReference type="ARBA" id="ARBA00023242"/>
    </source>
</evidence>
<dbReference type="InterPro" id="IPR004583">
    <property type="entry name" value="DNA_repair_Rad4"/>
</dbReference>
<feature type="region of interest" description="Disordered" evidence="6">
    <location>
        <begin position="836"/>
        <end position="884"/>
    </location>
</feature>
<dbReference type="SUPFAM" id="SSF54001">
    <property type="entry name" value="Cysteine proteinases"/>
    <property type="match status" value="1"/>
</dbReference>
<accession>A0A167D1R9</accession>
<name>A0A167D1R9_9ASCO</name>
<organism evidence="10 11">
    <name type="scientific">Sugiyamaella lignohabitans</name>
    <dbReference type="NCBI Taxonomy" id="796027"/>
    <lineage>
        <taxon>Eukaryota</taxon>
        <taxon>Fungi</taxon>
        <taxon>Dikarya</taxon>
        <taxon>Ascomycota</taxon>
        <taxon>Saccharomycotina</taxon>
        <taxon>Dipodascomycetes</taxon>
        <taxon>Dipodascales</taxon>
        <taxon>Trichomonascaceae</taxon>
        <taxon>Sugiyamaella</taxon>
    </lineage>
</organism>